<keyword evidence="7 9" id="KW-0129">CBS domain</keyword>
<evidence type="ECO:0000256" key="7">
    <source>
        <dbReference type="ARBA" id="ARBA00023122"/>
    </source>
</evidence>
<keyword evidence="6 10" id="KW-1133">Transmembrane helix</keyword>
<evidence type="ECO:0000256" key="9">
    <source>
        <dbReference type="PROSITE-ProRule" id="PRU00703"/>
    </source>
</evidence>
<evidence type="ECO:0000256" key="5">
    <source>
        <dbReference type="ARBA" id="ARBA00022737"/>
    </source>
</evidence>
<dbReference type="InterPro" id="IPR036318">
    <property type="entry name" value="FAD-bd_PCMH-like_sf"/>
</dbReference>
<feature type="transmembrane region" description="Helical" evidence="11">
    <location>
        <begin position="62"/>
        <end position="83"/>
    </location>
</feature>
<evidence type="ECO:0000313" key="15">
    <source>
        <dbReference type="Proteomes" id="UP000664218"/>
    </source>
</evidence>
<dbReference type="SUPFAM" id="SSF54631">
    <property type="entry name" value="CBS-domain pair"/>
    <property type="match status" value="1"/>
</dbReference>
<dbReference type="PROSITE" id="PS51846">
    <property type="entry name" value="CNNM"/>
    <property type="match status" value="1"/>
</dbReference>
<evidence type="ECO:0000259" key="12">
    <source>
        <dbReference type="PROSITE" id="PS51371"/>
    </source>
</evidence>
<dbReference type="InterPro" id="IPR002550">
    <property type="entry name" value="CNNM"/>
</dbReference>
<evidence type="ECO:0000313" key="14">
    <source>
        <dbReference type="EMBL" id="MBO1263500.1"/>
    </source>
</evidence>
<evidence type="ECO:0000259" key="13">
    <source>
        <dbReference type="PROSITE" id="PS51846"/>
    </source>
</evidence>
<evidence type="ECO:0000256" key="6">
    <source>
        <dbReference type="ARBA" id="ARBA00022989"/>
    </source>
</evidence>
<feature type="transmembrane region" description="Helical" evidence="11">
    <location>
        <begin position="103"/>
        <end position="124"/>
    </location>
</feature>
<dbReference type="SMART" id="SM01091">
    <property type="entry name" value="CorC_HlyC"/>
    <property type="match status" value="1"/>
</dbReference>
<organism evidence="14 15">
    <name type="scientific">Proteiniclasticum aestuarii</name>
    <dbReference type="NCBI Taxonomy" id="2817862"/>
    <lineage>
        <taxon>Bacteria</taxon>
        <taxon>Bacillati</taxon>
        <taxon>Bacillota</taxon>
        <taxon>Clostridia</taxon>
        <taxon>Eubacteriales</taxon>
        <taxon>Clostridiaceae</taxon>
        <taxon>Proteiniclasticum</taxon>
    </lineage>
</organism>
<name>A0A939H8C9_9CLOT</name>
<dbReference type="EMBL" id="JAFNJU010000001">
    <property type="protein sequence ID" value="MBO1263500.1"/>
    <property type="molecule type" value="Genomic_DNA"/>
</dbReference>
<dbReference type="PROSITE" id="PS51371">
    <property type="entry name" value="CBS"/>
    <property type="match status" value="1"/>
</dbReference>
<dbReference type="Gene3D" id="3.10.580.10">
    <property type="entry name" value="CBS-domain"/>
    <property type="match status" value="1"/>
</dbReference>
<dbReference type="InterPro" id="IPR046342">
    <property type="entry name" value="CBS_dom_sf"/>
</dbReference>
<comment type="similarity">
    <text evidence="2">Belongs to the UPF0053 family.</text>
</comment>
<keyword evidence="5" id="KW-0677">Repeat</keyword>
<keyword evidence="4 10" id="KW-0812">Transmembrane</keyword>
<feature type="domain" description="CNNM transmembrane" evidence="13">
    <location>
        <begin position="2"/>
        <end position="202"/>
    </location>
</feature>
<dbReference type="CDD" id="cd04590">
    <property type="entry name" value="CBS_pair_CorC_HlyC_assoc"/>
    <property type="match status" value="1"/>
</dbReference>
<dbReference type="SUPFAM" id="SSF56176">
    <property type="entry name" value="FAD-binding/transporter-associated domain-like"/>
    <property type="match status" value="1"/>
</dbReference>
<dbReference type="PANTHER" id="PTHR43099:SF2">
    <property type="entry name" value="UPF0053 PROTEIN YRKA"/>
    <property type="match status" value="1"/>
</dbReference>
<dbReference type="Pfam" id="PF01595">
    <property type="entry name" value="CNNM"/>
    <property type="match status" value="1"/>
</dbReference>
<evidence type="ECO:0000256" key="11">
    <source>
        <dbReference type="SAM" id="Phobius"/>
    </source>
</evidence>
<dbReference type="Proteomes" id="UP000664218">
    <property type="component" value="Unassembled WGS sequence"/>
</dbReference>
<gene>
    <name evidence="14" type="ORF">J3A84_00405</name>
</gene>
<comment type="subcellular location">
    <subcellularLocation>
        <location evidence="1">Cell membrane</location>
        <topology evidence="1">Multi-pass membrane protein</topology>
    </subcellularLocation>
</comment>
<feature type="domain" description="CBS" evidence="12">
    <location>
        <begin position="286"/>
        <end position="346"/>
    </location>
</feature>
<comment type="caution">
    <text evidence="14">The sequence shown here is derived from an EMBL/GenBank/DDBJ whole genome shotgun (WGS) entry which is preliminary data.</text>
</comment>
<proteinExistence type="inferred from homology"/>
<sequence>MDSSDLGSQLLFIVVLILVNAFFAMAEMAMVSANKVKISMMVEKGNKKAEKLLKILEKPSNFLSTIQVGITLAGFLASAQAATGLAVHLSGFTAGIGLELPEQASIIIITIILSYFTLVFGELVPKRIALQNSEKIGMATVGIIGVISTIFKPFVVLLSFSTNIFARLVGVDSDALEEEVSLEEIRSIIEVGREKGVINETERDMLDGIFEFDNRLAREIMTPRTEVEMIEIVEPINNVITKITNGSYSRIPFYLDEVDNVVGILYIKDLFRQLINKGKVHNLEDLLRKPYFAPENKYIDDLFKEMQVANAQMAILLDEYGGFSGIVTIEDILEEIVGNIYDEHDVFDEYINKVTDNIYLIDALVSVDDFNDALGFEIETDNADSIGGYVIERLGRVPKKGDSIFYQGHEFKVQQMSGRRIKVLKLIMDQKKMDKEYIDAKETK</sequence>
<evidence type="ECO:0000256" key="3">
    <source>
        <dbReference type="ARBA" id="ARBA00022475"/>
    </source>
</evidence>
<keyword evidence="3" id="KW-1003">Cell membrane</keyword>
<evidence type="ECO:0000256" key="2">
    <source>
        <dbReference type="ARBA" id="ARBA00006337"/>
    </source>
</evidence>
<accession>A0A939H8C9</accession>
<dbReference type="FunFam" id="3.10.580.10:FF:000002">
    <property type="entry name" value="Magnesium/cobalt efflux protein CorC"/>
    <property type="match status" value="1"/>
</dbReference>
<evidence type="ECO:0000256" key="10">
    <source>
        <dbReference type="PROSITE-ProRule" id="PRU01193"/>
    </source>
</evidence>
<dbReference type="GO" id="GO:0005886">
    <property type="term" value="C:plasma membrane"/>
    <property type="evidence" value="ECO:0007669"/>
    <property type="project" value="UniProtKB-SubCell"/>
</dbReference>
<reference evidence="14" key="1">
    <citation type="submission" date="2021-03" db="EMBL/GenBank/DDBJ databases">
        <title>Proteiniclasticum marinus sp. nov., isolated from tidal flat sediment.</title>
        <authorList>
            <person name="Namirimu T."/>
            <person name="Yang J.-A."/>
            <person name="Yang S.-H."/>
            <person name="Kim Y.-J."/>
            <person name="Kwon K.K."/>
        </authorList>
    </citation>
    <scope>NUCLEOTIDE SEQUENCE</scope>
    <source>
        <strain evidence="14">SCR006</strain>
    </source>
</reference>
<dbReference type="Pfam" id="PF03471">
    <property type="entry name" value="CorC_HlyC"/>
    <property type="match status" value="1"/>
</dbReference>
<dbReference type="AlphaFoldDB" id="A0A939H8C9"/>
<dbReference type="InterPro" id="IPR016169">
    <property type="entry name" value="FAD-bd_PCMH_sub2"/>
</dbReference>
<evidence type="ECO:0000256" key="8">
    <source>
        <dbReference type="ARBA" id="ARBA00023136"/>
    </source>
</evidence>
<protein>
    <submittedName>
        <fullName evidence="14">HlyC/CorC family transporter</fullName>
    </submittedName>
</protein>
<dbReference type="InterPro" id="IPR005170">
    <property type="entry name" value="Transptr-assoc_dom"/>
</dbReference>
<dbReference type="InterPro" id="IPR051676">
    <property type="entry name" value="UPF0053_domain"/>
</dbReference>
<dbReference type="Gene3D" id="3.30.465.10">
    <property type="match status" value="1"/>
</dbReference>
<evidence type="ECO:0000256" key="1">
    <source>
        <dbReference type="ARBA" id="ARBA00004651"/>
    </source>
</evidence>
<feature type="transmembrane region" description="Helical" evidence="11">
    <location>
        <begin position="136"/>
        <end position="160"/>
    </location>
</feature>
<evidence type="ECO:0000256" key="4">
    <source>
        <dbReference type="ARBA" id="ARBA00022692"/>
    </source>
</evidence>
<dbReference type="Pfam" id="PF00571">
    <property type="entry name" value="CBS"/>
    <property type="match status" value="2"/>
</dbReference>
<keyword evidence="8 10" id="KW-0472">Membrane</keyword>
<dbReference type="InterPro" id="IPR044751">
    <property type="entry name" value="Ion_transp-like_CBS"/>
</dbReference>
<dbReference type="PANTHER" id="PTHR43099">
    <property type="entry name" value="UPF0053 PROTEIN YRKA"/>
    <property type="match status" value="1"/>
</dbReference>
<dbReference type="InterPro" id="IPR000644">
    <property type="entry name" value="CBS_dom"/>
</dbReference>
<dbReference type="GO" id="GO:0050660">
    <property type="term" value="F:flavin adenine dinucleotide binding"/>
    <property type="evidence" value="ECO:0007669"/>
    <property type="project" value="InterPro"/>
</dbReference>
<feature type="transmembrane region" description="Helical" evidence="11">
    <location>
        <begin position="6"/>
        <end position="31"/>
    </location>
</feature>
<keyword evidence="15" id="KW-1185">Reference proteome</keyword>